<dbReference type="RefSeq" id="WP_162643606.1">
    <property type="nucleotide sequence ID" value="NZ_CP048286.1"/>
</dbReference>
<accession>A0A6C0P502</accession>
<protein>
    <submittedName>
        <fullName evidence="3">Sugar ABC transporter substrate-binding protein</fullName>
    </submittedName>
</protein>
<evidence type="ECO:0000313" key="4">
    <source>
        <dbReference type="Proteomes" id="UP000479114"/>
    </source>
</evidence>
<dbReference type="InterPro" id="IPR050490">
    <property type="entry name" value="Bact_solute-bd_prot1"/>
</dbReference>
<gene>
    <name evidence="3" type="ORF">GZH47_24295</name>
</gene>
<name>A0A6C0P502_9BACL</name>
<reference evidence="3 4" key="1">
    <citation type="submission" date="2020-02" db="EMBL/GenBank/DDBJ databases">
        <title>Paenibacillus sp. nov., isolated from rhizosphere soil of tomato.</title>
        <authorList>
            <person name="Weon H.-Y."/>
            <person name="Lee S.A."/>
        </authorList>
    </citation>
    <scope>NUCLEOTIDE SEQUENCE [LARGE SCALE GENOMIC DNA]</scope>
    <source>
        <strain evidence="3 4">14171R-81</strain>
    </source>
</reference>
<feature type="region of interest" description="Disordered" evidence="1">
    <location>
        <begin position="31"/>
        <end position="65"/>
    </location>
</feature>
<keyword evidence="4" id="KW-1185">Reference proteome</keyword>
<dbReference type="PROSITE" id="PS51257">
    <property type="entry name" value="PROKAR_LIPOPROTEIN"/>
    <property type="match status" value="1"/>
</dbReference>
<dbReference type="EMBL" id="CP048286">
    <property type="protein sequence ID" value="QHW33608.1"/>
    <property type="molecule type" value="Genomic_DNA"/>
</dbReference>
<dbReference type="PANTHER" id="PTHR43649">
    <property type="entry name" value="ARABINOSE-BINDING PROTEIN-RELATED"/>
    <property type="match status" value="1"/>
</dbReference>
<organism evidence="3 4">
    <name type="scientific">Paenibacillus rhizovicinus</name>
    <dbReference type="NCBI Taxonomy" id="2704463"/>
    <lineage>
        <taxon>Bacteria</taxon>
        <taxon>Bacillati</taxon>
        <taxon>Bacillota</taxon>
        <taxon>Bacilli</taxon>
        <taxon>Bacillales</taxon>
        <taxon>Paenibacillaceae</taxon>
        <taxon>Paenibacillus</taxon>
    </lineage>
</organism>
<dbReference type="Gene3D" id="3.40.190.10">
    <property type="entry name" value="Periplasmic binding protein-like II"/>
    <property type="match status" value="3"/>
</dbReference>
<feature type="signal peptide" evidence="2">
    <location>
        <begin position="1"/>
        <end position="24"/>
    </location>
</feature>
<keyword evidence="2" id="KW-0732">Signal</keyword>
<sequence>MGVITRKRLWGSLSLGIALSLALAGCGNNNNSSNNSSKSNTAANQGTTDQAAGTANTDSGSNATASDDLKPITISAFIGSPNQQPTADNRIYKKMQDELGVKLNMEFLVGDLQQKLGVMIAGGEYPDLITADPKLVTAKAVVPLEDLIDKYGPHLKEHYANYWNQMKDSSDGHIYWLPNYGAYTGDFLATNYSGPAFWIQKDVLKDAGFPTPKTLDDYFKLISDYAAKHPKTVDGQPTIGFTTLAYDWRTFPLTNAPEHLSGHANDGGVVVDNGVASVFATQDIAKTYYKKLNDIYNQGLMDKEAFVQNYDQYIAKVSTGRVLGMFDQHWNFQDGENELISQNKIGETYVGFPLTYDGVTDHYLDRPVLNLNNGFGISKDAKDPVRIIKFLDALMTEDWQKTLSWGEKGVDYEVDANGKFTRTQKERDEQNDPTWKLANKADAFYGYAPKMEGTFTDGNATSAGTQPDEFYASLKPQDKEILDAYKHKTWTEFFTPAPENPVAYPAWNIDLIDGSDASVANKQMTDATLKYLPQAIMAKTEKFDTVWDQYVNAYKKINVKAYEDRINSQIQWRTQNWSSN</sequence>
<dbReference type="Proteomes" id="UP000479114">
    <property type="component" value="Chromosome"/>
</dbReference>
<proteinExistence type="predicted"/>
<feature type="compositionally biased region" description="Polar residues" evidence="1">
    <location>
        <begin position="41"/>
        <end position="65"/>
    </location>
</feature>
<feature type="compositionally biased region" description="Low complexity" evidence="1">
    <location>
        <begin position="31"/>
        <end position="40"/>
    </location>
</feature>
<dbReference type="CDD" id="cd13582">
    <property type="entry name" value="PBP2_AlgQ_like_3"/>
    <property type="match status" value="1"/>
</dbReference>
<dbReference type="AlphaFoldDB" id="A0A6C0P502"/>
<evidence type="ECO:0000256" key="2">
    <source>
        <dbReference type="SAM" id="SignalP"/>
    </source>
</evidence>
<feature type="chain" id="PRO_5038841035" evidence="2">
    <location>
        <begin position="25"/>
        <end position="580"/>
    </location>
</feature>
<dbReference type="SUPFAM" id="SSF53850">
    <property type="entry name" value="Periplasmic binding protein-like II"/>
    <property type="match status" value="1"/>
</dbReference>
<evidence type="ECO:0000313" key="3">
    <source>
        <dbReference type="EMBL" id="QHW33608.1"/>
    </source>
</evidence>
<dbReference type="KEGG" id="prz:GZH47_24295"/>
<evidence type="ECO:0000256" key="1">
    <source>
        <dbReference type="SAM" id="MobiDB-lite"/>
    </source>
</evidence>
<dbReference type="PANTHER" id="PTHR43649:SF12">
    <property type="entry name" value="DIACETYLCHITOBIOSE BINDING PROTEIN DASA"/>
    <property type="match status" value="1"/>
</dbReference>